<dbReference type="EMBL" id="UOEN01000149">
    <property type="protein sequence ID" value="VAW13140.1"/>
    <property type="molecule type" value="Genomic_DNA"/>
</dbReference>
<dbReference type="FunFam" id="1.10.150.20:FF:000003">
    <property type="entry name" value="DNA polymerase I"/>
    <property type="match status" value="1"/>
</dbReference>
<dbReference type="PANTHER" id="PTHR10133">
    <property type="entry name" value="DNA POLYMERASE I"/>
    <property type="match status" value="1"/>
</dbReference>
<dbReference type="Gene3D" id="3.40.50.1010">
    <property type="entry name" value="5'-nuclease"/>
    <property type="match status" value="1"/>
</dbReference>
<dbReference type="SMART" id="SM00475">
    <property type="entry name" value="53EXOc"/>
    <property type="match status" value="1"/>
</dbReference>
<gene>
    <name evidence="13" type="ORF">MNBD_BACTEROID05-975</name>
</gene>
<proteinExistence type="inferred from homology"/>
<dbReference type="InterPro" id="IPR029060">
    <property type="entry name" value="PIN-like_dom_sf"/>
</dbReference>
<dbReference type="FunFam" id="1.20.1060.10:FF:000001">
    <property type="entry name" value="DNA polymerase I"/>
    <property type="match status" value="1"/>
</dbReference>
<dbReference type="InterPro" id="IPR002298">
    <property type="entry name" value="DNA_polymerase_A"/>
</dbReference>
<comment type="similarity">
    <text evidence="1">Belongs to the DNA polymerase type-A family.</text>
</comment>
<comment type="catalytic activity">
    <reaction evidence="10">
        <text>DNA(n) + a 2'-deoxyribonucleoside 5'-triphosphate = DNA(n+1) + diphosphate</text>
        <dbReference type="Rhea" id="RHEA:22508"/>
        <dbReference type="Rhea" id="RHEA-COMP:17339"/>
        <dbReference type="Rhea" id="RHEA-COMP:17340"/>
        <dbReference type="ChEBI" id="CHEBI:33019"/>
        <dbReference type="ChEBI" id="CHEBI:61560"/>
        <dbReference type="ChEBI" id="CHEBI:173112"/>
        <dbReference type="EC" id="2.7.7.7"/>
    </reaction>
</comment>
<dbReference type="CDD" id="cd09859">
    <property type="entry name" value="PIN_53EXO"/>
    <property type="match status" value="1"/>
</dbReference>
<evidence type="ECO:0000256" key="8">
    <source>
        <dbReference type="ARBA" id="ARBA00023125"/>
    </source>
</evidence>
<evidence type="ECO:0000256" key="5">
    <source>
        <dbReference type="ARBA" id="ARBA00022705"/>
    </source>
</evidence>
<evidence type="ECO:0000259" key="11">
    <source>
        <dbReference type="SMART" id="SM00475"/>
    </source>
</evidence>
<evidence type="ECO:0000313" key="13">
    <source>
        <dbReference type="EMBL" id="VAW13140.1"/>
    </source>
</evidence>
<feature type="domain" description="5'-3' exonuclease" evidence="11">
    <location>
        <begin position="8"/>
        <end position="278"/>
    </location>
</feature>
<dbReference type="Gene3D" id="1.20.1060.10">
    <property type="entry name" value="Taq DNA Polymerase, Chain T, domain 4"/>
    <property type="match status" value="1"/>
</dbReference>
<evidence type="ECO:0000256" key="3">
    <source>
        <dbReference type="ARBA" id="ARBA00022679"/>
    </source>
</evidence>
<accession>A0A3B0T8D3</accession>
<feature type="domain" description="DNA-directed DNA polymerase family A palm" evidence="12">
    <location>
        <begin position="553"/>
        <end position="750"/>
    </location>
</feature>
<dbReference type="CDD" id="cd08637">
    <property type="entry name" value="DNA_pol_A_pol_I_C"/>
    <property type="match status" value="1"/>
</dbReference>
<dbReference type="InterPro" id="IPR043502">
    <property type="entry name" value="DNA/RNA_pol_sf"/>
</dbReference>
<keyword evidence="6" id="KW-0227">DNA damage</keyword>
<evidence type="ECO:0000256" key="1">
    <source>
        <dbReference type="ARBA" id="ARBA00007705"/>
    </source>
</evidence>
<evidence type="ECO:0000256" key="7">
    <source>
        <dbReference type="ARBA" id="ARBA00022932"/>
    </source>
</evidence>
<dbReference type="PRINTS" id="PR00868">
    <property type="entry name" value="DNAPOLI"/>
</dbReference>
<dbReference type="CDD" id="cd09898">
    <property type="entry name" value="H3TH_53EXO"/>
    <property type="match status" value="1"/>
</dbReference>
<keyword evidence="8" id="KW-0238">DNA-binding</keyword>
<dbReference type="InterPro" id="IPR036279">
    <property type="entry name" value="5-3_exonuclease_C_sf"/>
</dbReference>
<protein>
    <recommendedName>
        <fullName evidence="2">DNA-directed DNA polymerase</fullName>
        <ecNumber evidence="2">2.7.7.7</ecNumber>
    </recommendedName>
</protein>
<dbReference type="SUPFAM" id="SSF47807">
    <property type="entry name" value="5' to 3' exonuclease, C-terminal subdomain"/>
    <property type="match status" value="1"/>
</dbReference>
<dbReference type="AlphaFoldDB" id="A0A3B0T8D3"/>
<dbReference type="InterPro" id="IPR020045">
    <property type="entry name" value="DNA_polI_H3TH"/>
</dbReference>
<feature type="non-terminal residue" evidence="13">
    <location>
        <position position="750"/>
    </location>
</feature>
<evidence type="ECO:0000256" key="4">
    <source>
        <dbReference type="ARBA" id="ARBA00022695"/>
    </source>
</evidence>
<dbReference type="InterPro" id="IPR002421">
    <property type="entry name" value="5-3_exonuclease"/>
</dbReference>
<dbReference type="SUPFAM" id="SSF88723">
    <property type="entry name" value="PIN domain-like"/>
    <property type="match status" value="1"/>
</dbReference>
<keyword evidence="4 13" id="KW-0548">Nucleotidyltransferase</keyword>
<evidence type="ECO:0000259" key="12">
    <source>
        <dbReference type="SMART" id="SM00482"/>
    </source>
</evidence>
<dbReference type="SMART" id="SM00279">
    <property type="entry name" value="HhH2"/>
    <property type="match status" value="1"/>
</dbReference>
<sequence length="750" mass="84437">MAKENKNKKILVLLDVHAILHRAYHALPDFVSKKGEPTGGLYGLSAMLIKIIRELKPDYIAACYDLPEPTFRHEAYKEYKKGRAKAQDDLIHQIKRSRDIFEAFNIPIYDKPGFEADDLLGTIAEQVKKQKDIKTIIASGDMDTLQLVEGDSVVVYTLKKGINDTIIYDEKGVEERFGFSPELLIDYKGLRGDPSDNIIGIAGIGEKTATTLLQKFGKLEDIYKKLKKDEEAFVNAGIKPRMINLLKEGEEEAIFSKTLATIKRDVPIEFFLPEKKWQESFEPEKTEKLFAELDFRRLRERVREISGGEAKTQEEWSRPDLDHLDNKEDLKKAQIALWLINSDITNPDLEDILEYTGKSTLEESLPVLLGVVEKNGLQKVLNDVELPIVPIIEEAQNTGVLVDTPYLKKLSKEYHKKLASLESKIWKLAGGEFNINSPKQMGEVLFDKMGLSTKGLKKTAGGSRSTRESELVKLKDEHEIIKHILAYRELQKLLSTYIDNIPQMVGLPAPSGERQAGKDDRLHTTLNQTGTTTGRMSSTNPNMQNIPARDGLGKAIRNAFVAEKGHSFVAFDYSQIEMRILAVLAKDEKLTKVFKDGKDVHSSVASFVFGVPEDKVSKDMRRKAKVINFGIIYGMGVNSLKANLGGTRAEAQEFYDNYFKAFPKIAAYFDGVKKDANKKGFTETMFGRRRYFKGIKSSIPYIRSMAERMAINAPIQGTAADVIKIAMKKADEKLKTEGLADKAHLLLQIH</sequence>
<dbReference type="EC" id="2.7.7.7" evidence="2"/>
<keyword evidence="5" id="KW-0235">DNA replication</keyword>
<dbReference type="GO" id="GO:0006261">
    <property type="term" value="P:DNA-templated DNA replication"/>
    <property type="evidence" value="ECO:0007669"/>
    <property type="project" value="InterPro"/>
</dbReference>
<dbReference type="SUPFAM" id="SSF56672">
    <property type="entry name" value="DNA/RNA polymerases"/>
    <property type="match status" value="1"/>
</dbReference>
<dbReference type="PROSITE" id="PS00447">
    <property type="entry name" value="DNA_POLYMERASE_A"/>
    <property type="match status" value="1"/>
</dbReference>
<dbReference type="Pfam" id="PF00476">
    <property type="entry name" value="DNA_pol_A"/>
    <property type="match status" value="1"/>
</dbReference>
<dbReference type="PANTHER" id="PTHR10133:SF27">
    <property type="entry name" value="DNA POLYMERASE NU"/>
    <property type="match status" value="1"/>
</dbReference>
<dbReference type="SMART" id="SM00482">
    <property type="entry name" value="POLAc"/>
    <property type="match status" value="1"/>
</dbReference>
<keyword evidence="7" id="KW-0239">DNA-directed DNA polymerase</keyword>
<dbReference type="GO" id="GO:0003887">
    <property type="term" value="F:DNA-directed DNA polymerase activity"/>
    <property type="evidence" value="ECO:0007669"/>
    <property type="project" value="UniProtKB-KW"/>
</dbReference>
<dbReference type="FunFam" id="1.10.150.20:FF:000002">
    <property type="entry name" value="DNA polymerase I"/>
    <property type="match status" value="1"/>
</dbReference>
<reference evidence="13" key="1">
    <citation type="submission" date="2018-06" db="EMBL/GenBank/DDBJ databases">
        <authorList>
            <person name="Zhirakovskaya E."/>
        </authorList>
    </citation>
    <scope>NUCLEOTIDE SEQUENCE</scope>
</reference>
<evidence type="ECO:0000256" key="6">
    <source>
        <dbReference type="ARBA" id="ARBA00022763"/>
    </source>
</evidence>
<dbReference type="GO" id="GO:0006302">
    <property type="term" value="P:double-strand break repair"/>
    <property type="evidence" value="ECO:0007669"/>
    <property type="project" value="TreeGrafter"/>
</dbReference>
<evidence type="ECO:0000256" key="10">
    <source>
        <dbReference type="ARBA" id="ARBA00049244"/>
    </source>
</evidence>
<name>A0A3B0T8D3_9ZZZZ</name>
<dbReference type="InterPro" id="IPR020046">
    <property type="entry name" value="5-3_exonucl_a-hlix_arch_N"/>
</dbReference>
<dbReference type="Pfam" id="PF01367">
    <property type="entry name" value="5_3_exonuc"/>
    <property type="match status" value="1"/>
</dbReference>
<dbReference type="Gene3D" id="1.10.150.20">
    <property type="entry name" value="5' to 3' exonuclease, C-terminal subdomain"/>
    <property type="match status" value="2"/>
</dbReference>
<dbReference type="InterPro" id="IPR001098">
    <property type="entry name" value="DNA-dir_DNA_pol_A_palm_dom"/>
</dbReference>
<dbReference type="GO" id="GO:0003677">
    <property type="term" value="F:DNA binding"/>
    <property type="evidence" value="ECO:0007669"/>
    <property type="project" value="UniProtKB-KW"/>
</dbReference>
<organism evidence="13">
    <name type="scientific">hydrothermal vent metagenome</name>
    <dbReference type="NCBI Taxonomy" id="652676"/>
    <lineage>
        <taxon>unclassified sequences</taxon>
        <taxon>metagenomes</taxon>
        <taxon>ecological metagenomes</taxon>
    </lineage>
</organism>
<keyword evidence="9" id="KW-0234">DNA repair</keyword>
<evidence type="ECO:0000256" key="9">
    <source>
        <dbReference type="ARBA" id="ARBA00023204"/>
    </source>
</evidence>
<evidence type="ECO:0000256" key="2">
    <source>
        <dbReference type="ARBA" id="ARBA00012417"/>
    </source>
</evidence>
<dbReference type="InterPro" id="IPR008918">
    <property type="entry name" value="HhH2"/>
</dbReference>
<keyword evidence="3 13" id="KW-0808">Transferase</keyword>
<dbReference type="Gene3D" id="3.30.70.370">
    <property type="match status" value="1"/>
</dbReference>
<dbReference type="GO" id="GO:0008409">
    <property type="term" value="F:5'-3' exonuclease activity"/>
    <property type="evidence" value="ECO:0007669"/>
    <property type="project" value="InterPro"/>
</dbReference>
<dbReference type="InterPro" id="IPR019760">
    <property type="entry name" value="DNA-dir_DNA_pol_A_CS"/>
</dbReference>
<dbReference type="Pfam" id="PF02739">
    <property type="entry name" value="5_3_exonuc_N"/>
    <property type="match status" value="1"/>
</dbReference>